<dbReference type="InterPro" id="IPR007207">
    <property type="entry name" value="Not_N"/>
</dbReference>
<accession>A0A9P7B538</accession>
<sequence>MSQKKLNQDIDKLLKKVKEGLEEFDIIYDKFQSTDPQNSSYREKLESDLKREIKKLQKHREQIKTWISKEDVKDKANILLENRRFIENDMERFKSIEKLMKTKQFSKEALSNPDIILDPRDALKNSQMQFIQDSLNELQKQTEMYEGQLETANENNNNNIDDDEIIEIETQIARHEFHIANLENVLKLLQNNEMSPKKIDEFQEDITYYVENNSDPDFVEYDTLYEDMGCEISSISDLDVSISESNNNVFDKINSTDNTTTQASKIEKSPRKKKQMLKDFASNAETLNKIDSEQSKKETHPTTTTTTAAITNTTVGNTTKTTKQPIKKDQLELEFPKDKSEEIEKQIKEDIENNDAFKNPLFNSELKYWIKSKRALLQPHQEMPEKMITQLESSLLNCPDSLDADSPYLYKKPLSLPHPTSIFFPSDPIRFTHQVENRPMSGDLSLNKNLTESDPTSNNSKELSNSDSQSNDIYSNISMAKILTKFDLDTLFFIFYHYQGTFEQFLSARELHRNRNWIFNKVDRCWYYKEIEKLPPGMNRSEEESWRYFDYKKSWLSRRCGPDFIYKEEEFESF</sequence>
<dbReference type="GO" id="GO:0006355">
    <property type="term" value="P:regulation of DNA-templated transcription"/>
    <property type="evidence" value="ECO:0007669"/>
    <property type="project" value="InterPro"/>
</dbReference>
<evidence type="ECO:0000256" key="3">
    <source>
        <dbReference type="ARBA" id="ARBA00007682"/>
    </source>
</evidence>
<evidence type="ECO:0000256" key="1">
    <source>
        <dbReference type="ARBA" id="ARBA00004123"/>
    </source>
</evidence>
<evidence type="ECO:0000256" key="4">
    <source>
        <dbReference type="ARBA" id="ARBA00022490"/>
    </source>
</evidence>
<proteinExistence type="inferred from homology"/>
<evidence type="ECO:0000259" key="14">
    <source>
        <dbReference type="Pfam" id="PF04153"/>
    </source>
</evidence>
<evidence type="ECO:0000313" key="16">
    <source>
        <dbReference type="Proteomes" id="UP000750334"/>
    </source>
</evidence>
<reference evidence="15 16" key="1">
    <citation type="submission" date="2020-11" db="EMBL/GenBank/DDBJ databases">
        <title>Kefir isolates.</title>
        <authorList>
            <person name="Marcisauskas S."/>
            <person name="Kim Y."/>
            <person name="Blasche S."/>
        </authorList>
    </citation>
    <scope>NUCLEOTIDE SEQUENCE [LARGE SCALE GENOMIC DNA]</scope>
    <source>
        <strain evidence="15 16">OG2</strain>
    </source>
</reference>
<feature type="region of interest" description="Disordered" evidence="12">
    <location>
        <begin position="284"/>
        <end position="304"/>
    </location>
</feature>
<dbReference type="Gene3D" id="2.30.30.1020">
    <property type="entry name" value="CCR4-NOT complex subunit 2/3/5, C-terminal domain"/>
    <property type="match status" value="1"/>
</dbReference>
<keyword evidence="16" id="KW-1185">Reference proteome</keyword>
<dbReference type="GO" id="GO:0000932">
    <property type="term" value="C:P-body"/>
    <property type="evidence" value="ECO:0007669"/>
    <property type="project" value="UniProtKB-UniRule"/>
</dbReference>
<name>A0A9P7B538_MAUEX</name>
<comment type="subcellular location">
    <subcellularLocation>
        <location evidence="2 10">Cytoplasm</location>
    </subcellularLocation>
    <subcellularLocation>
        <location evidence="1 10">Nucleus</location>
    </subcellularLocation>
</comment>
<gene>
    <name evidence="15" type="primary">NOT5</name>
    <name evidence="15" type="ORF">C6P45_002045</name>
</gene>
<evidence type="ECO:0000313" key="15">
    <source>
        <dbReference type="EMBL" id="KAG0659024.1"/>
    </source>
</evidence>
<dbReference type="InterPro" id="IPR007282">
    <property type="entry name" value="NOT2/3/5_C"/>
</dbReference>
<evidence type="ECO:0000256" key="12">
    <source>
        <dbReference type="SAM" id="MobiDB-lite"/>
    </source>
</evidence>
<dbReference type="Proteomes" id="UP000750334">
    <property type="component" value="Unassembled WGS sequence"/>
</dbReference>
<feature type="domain" description="CCR4-Not complex component Not N-terminal" evidence="13">
    <location>
        <begin position="3"/>
        <end position="230"/>
    </location>
</feature>
<comment type="function">
    <text evidence="10">Acts as component of the CCR4-NOT core complex, which in the nucleus seems to be a general transcription factor, and in the cytoplasm the major mRNA deadenylase involved in mRNA turnover. The NOT protein subcomplex negatively regulates the basal and activated transcription of many genes. Preferentially affects TC-type TATA element-dependent transcription. Could directly or indirectly inhibit component(s) of the general transcription machinery.</text>
</comment>
<evidence type="ECO:0000256" key="7">
    <source>
        <dbReference type="ARBA" id="ARBA00023015"/>
    </source>
</evidence>
<keyword evidence="10" id="KW-0010">Activator</keyword>
<feature type="compositionally biased region" description="Basic and acidic residues" evidence="12">
    <location>
        <begin position="288"/>
        <end position="300"/>
    </location>
</feature>
<dbReference type="InterPro" id="IPR038635">
    <property type="entry name" value="CCR4-NOT_su2/3/5_C_sf"/>
</dbReference>
<dbReference type="GO" id="GO:0030015">
    <property type="term" value="C:CCR4-NOT core complex"/>
    <property type="evidence" value="ECO:0007669"/>
    <property type="project" value="UniProtKB-UniRule"/>
</dbReference>
<keyword evidence="6" id="KW-0597">Phosphoprotein</keyword>
<dbReference type="InterPro" id="IPR012270">
    <property type="entry name" value="CCR4-NOT_su3/5"/>
</dbReference>
<evidence type="ECO:0000256" key="2">
    <source>
        <dbReference type="ARBA" id="ARBA00004496"/>
    </source>
</evidence>
<dbReference type="Pfam" id="PF04153">
    <property type="entry name" value="NOT2_3_5_C"/>
    <property type="match status" value="1"/>
</dbReference>
<dbReference type="EMBL" id="PUHR01000201">
    <property type="protein sequence ID" value="KAG0659024.1"/>
    <property type="molecule type" value="Genomic_DNA"/>
</dbReference>
<dbReference type="PANTHER" id="PTHR23326">
    <property type="entry name" value="CCR4 NOT-RELATED"/>
    <property type="match status" value="1"/>
</dbReference>
<dbReference type="OrthoDB" id="293823at2759"/>
<dbReference type="PIRSF" id="PIRSF005290">
    <property type="entry name" value="NOT_su_3_5"/>
    <property type="match status" value="1"/>
</dbReference>
<comment type="similarity">
    <text evidence="3 10">Belongs to the CNOT2/3/5 family.</text>
</comment>
<dbReference type="Pfam" id="PF04065">
    <property type="entry name" value="Not3"/>
    <property type="match status" value="1"/>
</dbReference>
<feature type="coiled-coil region" evidence="11">
    <location>
        <begin position="3"/>
        <end position="89"/>
    </location>
</feature>
<dbReference type="GO" id="GO:0000289">
    <property type="term" value="P:nuclear-transcribed mRNA poly(A) tail shortening"/>
    <property type="evidence" value="ECO:0007669"/>
    <property type="project" value="UniProtKB-ARBA"/>
</dbReference>
<evidence type="ECO:0000256" key="9">
    <source>
        <dbReference type="ARBA" id="ARBA00023242"/>
    </source>
</evidence>
<evidence type="ECO:0000256" key="5">
    <source>
        <dbReference type="ARBA" id="ARBA00022491"/>
    </source>
</evidence>
<dbReference type="InterPro" id="IPR040168">
    <property type="entry name" value="Not2/3/5"/>
</dbReference>
<evidence type="ECO:0000259" key="13">
    <source>
        <dbReference type="Pfam" id="PF04065"/>
    </source>
</evidence>
<keyword evidence="5 10" id="KW-0678">Repressor</keyword>
<feature type="region of interest" description="Disordered" evidence="12">
    <location>
        <begin position="440"/>
        <end position="469"/>
    </location>
</feature>
<protein>
    <recommendedName>
        <fullName evidence="10">General negative regulator of transcription subunit</fullName>
    </recommendedName>
</protein>
<feature type="compositionally biased region" description="Polar residues" evidence="12">
    <location>
        <begin position="444"/>
        <end position="469"/>
    </location>
</feature>
<feature type="domain" description="NOT2/NOT3/NOT5 C-terminal" evidence="14">
    <location>
        <begin position="394"/>
        <end position="568"/>
    </location>
</feature>
<keyword evidence="11" id="KW-0175">Coiled coil</keyword>
<keyword evidence="8 10" id="KW-0804">Transcription</keyword>
<feature type="coiled-coil region" evidence="11">
    <location>
        <begin position="128"/>
        <end position="192"/>
    </location>
</feature>
<evidence type="ECO:0000256" key="11">
    <source>
        <dbReference type="SAM" id="Coils"/>
    </source>
</evidence>
<evidence type="ECO:0000256" key="8">
    <source>
        <dbReference type="ARBA" id="ARBA00023163"/>
    </source>
</evidence>
<keyword evidence="7 10" id="KW-0805">Transcription regulation</keyword>
<keyword evidence="4 10" id="KW-0963">Cytoplasm</keyword>
<evidence type="ECO:0000256" key="6">
    <source>
        <dbReference type="ARBA" id="ARBA00022553"/>
    </source>
</evidence>
<keyword evidence="9 10" id="KW-0539">Nucleus</keyword>
<comment type="caution">
    <text evidence="15">The sequence shown here is derived from an EMBL/GenBank/DDBJ whole genome shotgun (WGS) entry which is preliminary data.</text>
</comment>
<dbReference type="GO" id="GO:0005634">
    <property type="term" value="C:nucleus"/>
    <property type="evidence" value="ECO:0007669"/>
    <property type="project" value="UniProtKB-SubCell"/>
</dbReference>
<evidence type="ECO:0000256" key="10">
    <source>
        <dbReference type="PIRNR" id="PIRNR005290"/>
    </source>
</evidence>
<organism evidence="15 16">
    <name type="scientific">Maudiozyma exigua</name>
    <name type="common">Yeast</name>
    <name type="synonym">Kazachstania exigua</name>
    <dbReference type="NCBI Taxonomy" id="34358"/>
    <lineage>
        <taxon>Eukaryota</taxon>
        <taxon>Fungi</taxon>
        <taxon>Dikarya</taxon>
        <taxon>Ascomycota</taxon>
        <taxon>Saccharomycotina</taxon>
        <taxon>Saccharomycetes</taxon>
        <taxon>Saccharomycetales</taxon>
        <taxon>Saccharomycetaceae</taxon>
        <taxon>Maudiozyma</taxon>
    </lineage>
</organism>
<dbReference type="AlphaFoldDB" id="A0A9P7B538"/>